<dbReference type="Gene3D" id="1.25.40.10">
    <property type="entry name" value="Tetratricopeptide repeat domain"/>
    <property type="match status" value="1"/>
</dbReference>
<protein>
    <submittedName>
        <fullName evidence="5">DNA-binding response regulator</fullName>
    </submittedName>
</protein>
<evidence type="ECO:0000259" key="4">
    <source>
        <dbReference type="PROSITE" id="PS50043"/>
    </source>
</evidence>
<accession>A0A3M8A079</accession>
<organism evidence="5 6">
    <name type="scientific">Agromyces tardus</name>
    <dbReference type="NCBI Taxonomy" id="2583849"/>
    <lineage>
        <taxon>Bacteria</taxon>
        <taxon>Bacillati</taxon>
        <taxon>Actinomycetota</taxon>
        <taxon>Actinomycetes</taxon>
        <taxon>Micrococcales</taxon>
        <taxon>Microbacteriaceae</taxon>
        <taxon>Agromyces</taxon>
    </lineage>
</organism>
<dbReference type="RefSeq" id="WP_122938337.1">
    <property type="nucleotide sequence ID" value="NZ_JBHSNT010000007.1"/>
</dbReference>
<keyword evidence="6" id="KW-1185">Reference proteome</keyword>
<dbReference type="SUPFAM" id="SSF46894">
    <property type="entry name" value="C-terminal effector domain of the bipartite response regulators"/>
    <property type="match status" value="1"/>
</dbReference>
<evidence type="ECO:0000256" key="2">
    <source>
        <dbReference type="ARBA" id="ARBA00023125"/>
    </source>
</evidence>
<comment type="caution">
    <text evidence="5">The sequence shown here is derived from an EMBL/GenBank/DDBJ whole genome shotgun (WGS) entry which is preliminary data.</text>
</comment>
<reference evidence="5 6" key="1">
    <citation type="submission" date="2018-10" db="EMBL/GenBank/DDBJ databases">
        <title>Isolation, diversity and antibacterial activity of antinobacteria from the wheat rhizosphere soil.</title>
        <authorList>
            <person name="Sun T."/>
        </authorList>
    </citation>
    <scope>NUCLEOTIDE SEQUENCE [LARGE SCALE GENOMIC DNA]</scope>
    <source>
        <strain evidence="5 6">SJ-23</strain>
    </source>
</reference>
<dbReference type="Gene3D" id="1.10.10.10">
    <property type="entry name" value="Winged helix-like DNA-binding domain superfamily/Winged helix DNA-binding domain"/>
    <property type="match status" value="1"/>
</dbReference>
<proteinExistence type="predicted"/>
<dbReference type="Pfam" id="PF00196">
    <property type="entry name" value="GerE"/>
    <property type="match status" value="1"/>
</dbReference>
<gene>
    <name evidence="5" type="ORF">EDM22_17335</name>
</gene>
<keyword evidence="3" id="KW-0804">Transcription</keyword>
<feature type="domain" description="HTH luxR-type" evidence="4">
    <location>
        <begin position="439"/>
        <end position="504"/>
    </location>
</feature>
<dbReference type="GO" id="GO:0003677">
    <property type="term" value="F:DNA binding"/>
    <property type="evidence" value="ECO:0007669"/>
    <property type="project" value="UniProtKB-KW"/>
</dbReference>
<evidence type="ECO:0000256" key="3">
    <source>
        <dbReference type="ARBA" id="ARBA00023163"/>
    </source>
</evidence>
<dbReference type="CDD" id="cd06170">
    <property type="entry name" value="LuxR_C_like"/>
    <property type="match status" value="1"/>
</dbReference>
<dbReference type="AlphaFoldDB" id="A0A3M8A079"/>
<keyword evidence="2 5" id="KW-0238">DNA-binding</keyword>
<dbReference type="PROSITE" id="PS50043">
    <property type="entry name" value="HTH_LUXR_2"/>
    <property type="match status" value="1"/>
</dbReference>
<dbReference type="InterPro" id="IPR036388">
    <property type="entry name" value="WH-like_DNA-bd_sf"/>
</dbReference>
<evidence type="ECO:0000256" key="1">
    <source>
        <dbReference type="ARBA" id="ARBA00023015"/>
    </source>
</evidence>
<dbReference type="PANTHER" id="PTHR44688">
    <property type="entry name" value="DNA-BINDING TRANSCRIPTIONAL ACTIVATOR DEVR_DOSR"/>
    <property type="match status" value="1"/>
</dbReference>
<name>A0A3M8A079_9MICO</name>
<sequence length="507" mass="53648">MGATPVAVMPPVAWHEVVHLRPAELRLRIERMPEATWSRDPAALLGLAMAHRSPGSTNPYAAEPYLDAADELLADGVGEPALHVLAPIVRSIPLRELGAFDQARGLLACAARELSAARLPFAARVELQAVILLNDGICATLGGRLDEGRRTLLRALHLAESRTPATLQAEACGCIALIDLRTGSLRSAVAHLTTARSAAGGSGPIRDLGSAPVRLAEIAVAMDRGQVDRLEAELSSLIAETAGTEYEPLVLAELAALREAADDDDAIDVLQELQLLIRDWDAPNLPRMMHDDTRIALLVRRHEAVAARAELAGILPDETHTQCPATWSARLALDGGAPAHAIELVAPCLAMGDAHSPRTATLARLIAAAAHAVLGDLSTADALFAQAISVAAPTGSVRQFGVVPRGQLSLLVARSRRVGHTAPVRALLDAIAARFPTGDDGASDTLSTRERVVLARLVAGDTQQRISFELSVSPNTVKTQVRSIYRKLGVTTRDGAVHRARSLGIID</sequence>
<evidence type="ECO:0000313" key="5">
    <source>
        <dbReference type="EMBL" id="RNB44638.1"/>
    </source>
</evidence>
<dbReference type="InterPro" id="IPR000792">
    <property type="entry name" value="Tscrpt_reg_LuxR_C"/>
</dbReference>
<dbReference type="OrthoDB" id="3178268at2"/>
<dbReference type="InterPro" id="IPR011990">
    <property type="entry name" value="TPR-like_helical_dom_sf"/>
</dbReference>
<dbReference type="PANTHER" id="PTHR44688:SF25">
    <property type="entry name" value="HTH LUXR-TYPE DOMAIN-CONTAINING PROTEIN"/>
    <property type="match status" value="1"/>
</dbReference>
<dbReference type="GO" id="GO:0006355">
    <property type="term" value="P:regulation of DNA-templated transcription"/>
    <property type="evidence" value="ECO:0007669"/>
    <property type="project" value="InterPro"/>
</dbReference>
<dbReference type="PRINTS" id="PR00038">
    <property type="entry name" value="HTHLUXR"/>
</dbReference>
<keyword evidence="1" id="KW-0805">Transcription regulation</keyword>
<dbReference type="InterPro" id="IPR016032">
    <property type="entry name" value="Sig_transdc_resp-reg_C-effctor"/>
</dbReference>
<dbReference type="Proteomes" id="UP000275048">
    <property type="component" value="Unassembled WGS sequence"/>
</dbReference>
<dbReference type="SMART" id="SM00421">
    <property type="entry name" value="HTH_LUXR"/>
    <property type="match status" value="1"/>
</dbReference>
<dbReference type="EMBL" id="RHHB01000058">
    <property type="protein sequence ID" value="RNB44638.1"/>
    <property type="molecule type" value="Genomic_DNA"/>
</dbReference>
<evidence type="ECO:0000313" key="6">
    <source>
        <dbReference type="Proteomes" id="UP000275048"/>
    </source>
</evidence>